<feature type="domain" description="C2H2-type" evidence="13">
    <location>
        <begin position="346"/>
        <end position="373"/>
    </location>
</feature>
<dbReference type="GO" id="GO:0005634">
    <property type="term" value="C:nucleus"/>
    <property type="evidence" value="ECO:0007669"/>
    <property type="project" value="UniProtKB-SubCell"/>
</dbReference>
<keyword evidence="6" id="KW-0862">Zinc</keyword>
<feature type="domain" description="C2H2-type" evidence="13">
    <location>
        <begin position="236"/>
        <end position="263"/>
    </location>
</feature>
<feature type="region of interest" description="Disordered" evidence="12">
    <location>
        <begin position="54"/>
        <end position="85"/>
    </location>
</feature>
<feature type="domain" description="C2H2-type" evidence="13">
    <location>
        <begin position="261"/>
        <end position="289"/>
    </location>
</feature>
<keyword evidence="5 11" id="KW-0863">Zinc-finger</keyword>
<proteinExistence type="inferred from homology"/>
<dbReference type="InParanoid" id="A0A2I4D8M5"/>
<dbReference type="GO" id="GO:0008270">
    <property type="term" value="F:zinc ion binding"/>
    <property type="evidence" value="ECO:0007669"/>
    <property type="project" value="UniProtKB-KW"/>
</dbReference>
<dbReference type="KEGG" id="alim:106535952"/>
<dbReference type="PROSITE" id="PS50157">
    <property type="entry name" value="ZINC_FINGER_C2H2_2"/>
    <property type="match status" value="6"/>
</dbReference>
<dbReference type="Pfam" id="PF12874">
    <property type="entry name" value="zf-met"/>
    <property type="match status" value="2"/>
</dbReference>
<dbReference type="FunFam" id="3.30.160.60:FF:000446">
    <property type="entry name" value="Zinc finger protein"/>
    <property type="match status" value="1"/>
</dbReference>
<name>A0A2I4D8M5_AUSLI</name>
<evidence type="ECO:0000259" key="13">
    <source>
        <dbReference type="PROSITE" id="PS50157"/>
    </source>
</evidence>
<dbReference type="OrthoDB" id="6077919at2759"/>
<dbReference type="GeneID" id="106535952"/>
<feature type="domain" description="C2H2-type" evidence="13">
    <location>
        <begin position="318"/>
        <end position="345"/>
    </location>
</feature>
<gene>
    <name evidence="15" type="primary">LOC106535952</name>
</gene>
<feature type="domain" description="C2H2-type" evidence="13">
    <location>
        <begin position="207"/>
        <end position="235"/>
    </location>
</feature>
<evidence type="ECO:0000256" key="6">
    <source>
        <dbReference type="ARBA" id="ARBA00022833"/>
    </source>
</evidence>
<feature type="compositionally biased region" description="Basic and acidic residues" evidence="12">
    <location>
        <begin position="143"/>
        <end position="155"/>
    </location>
</feature>
<evidence type="ECO:0000256" key="9">
    <source>
        <dbReference type="ARBA" id="ARBA00023163"/>
    </source>
</evidence>
<sequence length="382" mass="43132">MTPLLLRAFVNDRLTTVVEEIFQVFEQTLAKYEEEASNSKQEVERLKGLLQELENQRTDISQSSSCKDETREQESTFGSMEQDEPELRIIKQEDHEVWASDQQEQEQAGENADGFYPPYSSVWEENEQEDANQSVQPRIRKCEPDDGFQEMRGENSRAFSPPPAATLPSQNKAAGFPSPQPEQGQTSFLLSRDSTHPSQFNITGPDYPCHLCPEKFSSSHRLINHALHGHSRDVSIMCAVCGRTVGSSESLDLHLKSHKNSKCCLMCGKQCKNKTALTEHMASHAGLKLHRCHVCGKECSRKGDLKIHMRIHTGEKPFCCSLCCKSFTHSGHLKKHIRSHLGERPHRCDICGRAFLQRAHLKSHLGTHALRSTDGPTFNQQN</sequence>
<dbReference type="PANTHER" id="PTHR24384">
    <property type="entry name" value="FINGER PUTATIVE TRANSCRIPTION FACTOR FAMILY-RELATED"/>
    <property type="match status" value="1"/>
</dbReference>
<accession>A0A2I4D8M5</accession>
<dbReference type="PROSITE" id="PS00028">
    <property type="entry name" value="ZINC_FINGER_C2H2_1"/>
    <property type="match status" value="6"/>
</dbReference>
<dbReference type="InterPro" id="IPR013087">
    <property type="entry name" value="Znf_C2H2_type"/>
</dbReference>
<dbReference type="InterPro" id="IPR036236">
    <property type="entry name" value="Znf_C2H2_sf"/>
</dbReference>
<dbReference type="FunFam" id="3.30.160.60:FF:000770">
    <property type="entry name" value="zinc finger protein 16"/>
    <property type="match status" value="1"/>
</dbReference>
<dbReference type="SUPFAM" id="SSF57667">
    <property type="entry name" value="beta-beta-alpha zinc fingers"/>
    <property type="match status" value="3"/>
</dbReference>
<evidence type="ECO:0000256" key="8">
    <source>
        <dbReference type="ARBA" id="ARBA00023125"/>
    </source>
</evidence>
<evidence type="ECO:0000256" key="10">
    <source>
        <dbReference type="ARBA" id="ARBA00023242"/>
    </source>
</evidence>
<protein>
    <submittedName>
        <fullName evidence="15">Zinc finger protein 26</fullName>
    </submittedName>
</protein>
<dbReference type="FunFam" id="3.30.160.60:FF:000065">
    <property type="entry name" value="B-cell CLL/lymphoma 6, member B"/>
    <property type="match status" value="1"/>
</dbReference>
<keyword evidence="8" id="KW-0238">DNA-binding</keyword>
<evidence type="ECO:0000256" key="12">
    <source>
        <dbReference type="SAM" id="MobiDB-lite"/>
    </source>
</evidence>
<feature type="domain" description="C2H2-type" evidence="13">
    <location>
        <begin position="290"/>
        <end position="317"/>
    </location>
</feature>
<dbReference type="GO" id="GO:0000978">
    <property type="term" value="F:RNA polymerase II cis-regulatory region sequence-specific DNA binding"/>
    <property type="evidence" value="ECO:0007669"/>
    <property type="project" value="TreeGrafter"/>
</dbReference>
<keyword evidence="9" id="KW-0804">Transcription</keyword>
<evidence type="ECO:0000256" key="5">
    <source>
        <dbReference type="ARBA" id="ARBA00022771"/>
    </source>
</evidence>
<dbReference type="GO" id="GO:0000981">
    <property type="term" value="F:DNA-binding transcription factor activity, RNA polymerase II-specific"/>
    <property type="evidence" value="ECO:0007669"/>
    <property type="project" value="TreeGrafter"/>
</dbReference>
<reference evidence="15" key="1">
    <citation type="submission" date="2025-08" db="UniProtKB">
        <authorList>
            <consortium name="RefSeq"/>
        </authorList>
    </citation>
    <scope>IDENTIFICATION</scope>
    <source>
        <strain evidence="15">Quisiro</strain>
        <tissue evidence="15">Liver</tissue>
    </source>
</reference>
<dbReference type="RefSeq" id="XP_013888584.1">
    <property type="nucleotide sequence ID" value="XM_014033130.1"/>
</dbReference>
<dbReference type="PANTHER" id="PTHR24384:SF189">
    <property type="entry name" value="C2H2-TYPE DOMAIN-CONTAINING PROTEIN-RELATED"/>
    <property type="match status" value="1"/>
</dbReference>
<keyword evidence="10" id="KW-0539">Nucleus</keyword>
<dbReference type="InterPro" id="IPR050752">
    <property type="entry name" value="C2H2-ZF_domain"/>
</dbReference>
<keyword evidence="3" id="KW-0479">Metal-binding</keyword>
<feature type="region of interest" description="Disordered" evidence="12">
    <location>
        <begin position="97"/>
        <end position="120"/>
    </location>
</feature>
<evidence type="ECO:0000256" key="11">
    <source>
        <dbReference type="PROSITE-ProRule" id="PRU00042"/>
    </source>
</evidence>
<evidence type="ECO:0000256" key="2">
    <source>
        <dbReference type="ARBA" id="ARBA00006991"/>
    </source>
</evidence>
<evidence type="ECO:0000256" key="4">
    <source>
        <dbReference type="ARBA" id="ARBA00022737"/>
    </source>
</evidence>
<dbReference type="Proteomes" id="UP000192220">
    <property type="component" value="Unplaced"/>
</dbReference>
<evidence type="ECO:0000256" key="1">
    <source>
        <dbReference type="ARBA" id="ARBA00004123"/>
    </source>
</evidence>
<comment type="subcellular location">
    <subcellularLocation>
        <location evidence="1">Nucleus</location>
    </subcellularLocation>
</comment>
<feature type="region of interest" description="Disordered" evidence="12">
    <location>
        <begin position="143"/>
        <end position="186"/>
    </location>
</feature>
<dbReference type="Gene3D" id="3.30.160.60">
    <property type="entry name" value="Classic Zinc Finger"/>
    <property type="match status" value="4"/>
</dbReference>
<comment type="similarity">
    <text evidence="2">Belongs to the krueppel C2H2-type zinc-finger protein family.</text>
</comment>
<evidence type="ECO:0000313" key="14">
    <source>
        <dbReference type="Proteomes" id="UP000192220"/>
    </source>
</evidence>
<keyword evidence="14" id="KW-1185">Reference proteome</keyword>
<organism evidence="14 15">
    <name type="scientific">Austrofundulus limnaeus</name>
    <name type="common">Annual killifish</name>
    <dbReference type="NCBI Taxonomy" id="52670"/>
    <lineage>
        <taxon>Eukaryota</taxon>
        <taxon>Metazoa</taxon>
        <taxon>Chordata</taxon>
        <taxon>Craniata</taxon>
        <taxon>Vertebrata</taxon>
        <taxon>Euteleostomi</taxon>
        <taxon>Actinopterygii</taxon>
        <taxon>Neopterygii</taxon>
        <taxon>Teleostei</taxon>
        <taxon>Neoteleostei</taxon>
        <taxon>Acanthomorphata</taxon>
        <taxon>Ovalentaria</taxon>
        <taxon>Atherinomorphae</taxon>
        <taxon>Cyprinodontiformes</taxon>
        <taxon>Rivulidae</taxon>
        <taxon>Austrofundulus</taxon>
    </lineage>
</organism>
<dbReference type="Pfam" id="PF00096">
    <property type="entry name" value="zf-C2H2"/>
    <property type="match status" value="2"/>
</dbReference>
<evidence type="ECO:0000256" key="3">
    <source>
        <dbReference type="ARBA" id="ARBA00022723"/>
    </source>
</evidence>
<evidence type="ECO:0000256" key="7">
    <source>
        <dbReference type="ARBA" id="ARBA00023015"/>
    </source>
</evidence>
<evidence type="ECO:0000313" key="15">
    <source>
        <dbReference type="RefSeq" id="XP_013888584.1"/>
    </source>
</evidence>
<keyword evidence="4" id="KW-0677">Repeat</keyword>
<dbReference type="SMART" id="SM00355">
    <property type="entry name" value="ZnF_C2H2"/>
    <property type="match status" value="6"/>
</dbReference>
<dbReference type="AlphaFoldDB" id="A0A2I4D8M5"/>
<keyword evidence="7" id="KW-0805">Transcription regulation</keyword>